<name>A0A452IBW9_9SAUR</name>
<keyword evidence="3" id="KW-1185">Reference proteome</keyword>
<dbReference type="InterPro" id="IPR027267">
    <property type="entry name" value="AH/BAR_dom_sf"/>
</dbReference>
<dbReference type="Ensembl" id="ENSGAGT00000028734.1">
    <property type="protein sequence ID" value="ENSGAGP00000025238.1"/>
    <property type="gene ID" value="ENSGAGG00000018462.1"/>
</dbReference>
<accession>A0A452IBW9</accession>
<dbReference type="SUPFAM" id="SSF103657">
    <property type="entry name" value="BAR/IMD domain-like"/>
    <property type="match status" value="1"/>
</dbReference>
<evidence type="ECO:0000313" key="3">
    <source>
        <dbReference type="Proteomes" id="UP000291020"/>
    </source>
</evidence>
<dbReference type="PANTHER" id="PTHR12552">
    <property type="entry name" value="OLIGOPHRENIN 1"/>
    <property type="match status" value="1"/>
</dbReference>
<dbReference type="InterPro" id="IPR047234">
    <property type="entry name" value="GRAF_fam"/>
</dbReference>
<dbReference type="AlphaFoldDB" id="A0A452IBW9"/>
<dbReference type="STRING" id="38772.ENSGAGP00000025238"/>
<dbReference type="PANTHER" id="PTHR12552:SF3">
    <property type="entry name" value="RHO GTPASE-ACTIVATING PROTEIN 42"/>
    <property type="match status" value="1"/>
</dbReference>
<reference evidence="2" key="2">
    <citation type="submission" date="2025-08" db="UniProtKB">
        <authorList>
            <consortium name="Ensembl"/>
        </authorList>
    </citation>
    <scope>IDENTIFICATION</scope>
</reference>
<sequence>MGLPTLEFSDSYLDSPDFRERLQCHEIELERTNKFIKELIKDGSLLIGALRNLSIAVQKFSQSLQDFQFECIGDAETDDEINIGKYVLYFQRNNIPMFTKYIRLEKFQPQRDDSYSFINYFLIGWTHFK</sequence>
<dbReference type="Gene3D" id="1.20.1270.60">
    <property type="entry name" value="Arfaptin homology (AH) domain/BAR domain"/>
    <property type="match status" value="1"/>
</dbReference>
<organism evidence="2 3">
    <name type="scientific">Gopherus agassizii</name>
    <name type="common">Agassiz's desert tortoise</name>
    <dbReference type="NCBI Taxonomy" id="38772"/>
    <lineage>
        <taxon>Eukaryota</taxon>
        <taxon>Metazoa</taxon>
        <taxon>Chordata</taxon>
        <taxon>Craniata</taxon>
        <taxon>Vertebrata</taxon>
        <taxon>Euteleostomi</taxon>
        <taxon>Archelosauria</taxon>
        <taxon>Testudinata</taxon>
        <taxon>Testudines</taxon>
        <taxon>Cryptodira</taxon>
        <taxon>Durocryptodira</taxon>
        <taxon>Testudinoidea</taxon>
        <taxon>Testudinidae</taxon>
        <taxon>Gopherus</taxon>
    </lineage>
</organism>
<evidence type="ECO:0000313" key="2">
    <source>
        <dbReference type="Ensembl" id="ENSGAGP00000025238.1"/>
    </source>
</evidence>
<dbReference type="GO" id="GO:0005096">
    <property type="term" value="F:GTPase activator activity"/>
    <property type="evidence" value="ECO:0007669"/>
    <property type="project" value="InterPro"/>
</dbReference>
<dbReference type="Pfam" id="PF16746">
    <property type="entry name" value="BAR_3"/>
    <property type="match status" value="1"/>
</dbReference>
<reference evidence="3" key="1">
    <citation type="journal article" date="2017" name="PLoS ONE">
        <title>The Agassiz's desert tortoise genome provides a resource for the conservation of a threatened species.</title>
        <authorList>
            <person name="Tollis M."/>
            <person name="DeNardo D.F."/>
            <person name="Cornelius J.A."/>
            <person name="Dolby G.A."/>
            <person name="Edwards T."/>
            <person name="Henen B.T."/>
            <person name="Karl A.E."/>
            <person name="Murphy R.W."/>
            <person name="Kusumi K."/>
        </authorList>
    </citation>
    <scope>NUCLEOTIDE SEQUENCE [LARGE SCALE GENOMIC DNA]</scope>
</reference>
<dbReference type="GO" id="GO:0005737">
    <property type="term" value="C:cytoplasm"/>
    <property type="evidence" value="ECO:0007669"/>
    <property type="project" value="InterPro"/>
</dbReference>
<dbReference type="InterPro" id="IPR004148">
    <property type="entry name" value="BAR_dom"/>
</dbReference>
<feature type="domain" description="BAR" evidence="1">
    <location>
        <begin position="6"/>
        <end position="81"/>
    </location>
</feature>
<evidence type="ECO:0000259" key="1">
    <source>
        <dbReference type="Pfam" id="PF16746"/>
    </source>
</evidence>
<reference evidence="2" key="3">
    <citation type="submission" date="2025-09" db="UniProtKB">
        <authorList>
            <consortium name="Ensembl"/>
        </authorList>
    </citation>
    <scope>IDENTIFICATION</scope>
</reference>
<protein>
    <recommendedName>
        <fullName evidence="1">BAR domain-containing protein</fullName>
    </recommendedName>
</protein>
<proteinExistence type="predicted"/>
<dbReference type="Proteomes" id="UP000291020">
    <property type="component" value="Unassembled WGS sequence"/>
</dbReference>